<dbReference type="Proteomes" id="UP000306855">
    <property type="component" value="Unassembled WGS sequence"/>
</dbReference>
<protein>
    <submittedName>
        <fullName evidence="1">Uncharacterized protein</fullName>
    </submittedName>
</protein>
<reference evidence="1 2" key="1">
    <citation type="submission" date="2019-04" db="EMBL/GenBank/DDBJ databases">
        <title>Microbes associate with the intestines of laboratory mice.</title>
        <authorList>
            <person name="Navarre W."/>
            <person name="Wong E."/>
            <person name="Huang K."/>
            <person name="Tropini C."/>
            <person name="Ng K."/>
            <person name="Yu B."/>
        </authorList>
    </citation>
    <scope>NUCLEOTIDE SEQUENCE [LARGE SCALE GENOMIC DNA]</scope>
    <source>
        <strain evidence="1 2">NM26_J9</strain>
    </source>
</reference>
<gene>
    <name evidence="1" type="ORF">E5340_04050</name>
</gene>
<dbReference type="EMBL" id="SRYK01000013">
    <property type="protein sequence ID" value="TGY56080.1"/>
    <property type="molecule type" value="Genomic_DNA"/>
</dbReference>
<evidence type="ECO:0000313" key="1">
    <source>
        <dbReference type="EMBL" id="TGY56080.1"/>
    </source>
</evidence>
<sequence>MIFLYFCLLLLKSLSQMAFYFSNLILQTASAKKLPSNFLLEGKTVASNQLAKQEISPCSLQF</sequence>
<organism evidence="1 2">
    <name type="scientific">Ligilactobacillus murinus</name>
    <dbReference type="NCBI Taxonomy" id="1622"/>
    <lineage>
        <taxon>Bacteria</taxon>
        <taxon>Bacillati</taxon>
        <taxon>Bacillota</taxon>
        <taxon>Bacilli</taxon>
        <taxon>Lactobacillales</taxon>
        <taxon>Lactobacillaceae</taxon>
        <taxon>Ligilactobacillus</taxon>
    </lineage>
</organism>
<proteinExistence type="predicted"/>
<evidence type="ECO:0000313" key="2">
    <source>
        <dbReference type="Proteomes" id="UP000306855"/>
    </source>
</evidence>
<comment type="caution">
    <text evidence="1">The sequence shown here is derived from an EMBL/GenBank/DDBJ whole genome shotgun (WGS) entry which is preliminary data.</text>
</comment>
<name>A0A4V3RPL5_9LACO</name>
<accession>A0A4V3RPL5</accession>
<dbReference type="AlphaFoldDB" id="A0A4V3RPL5"/>